<dbReference type="Proteomes" id="UP001159329">
    <property type="component" value="Unassembled WGS sequence"/>
</dbReference>
<dbReference type="InterPro" id="IPR005017">
    <property type="entry name" value="OMPP1/FadL/TodX"/>
</dbReference>
<dbReference type="EMBL" id="JAOEEO010000003">
    <property type="protein sequence ID" value="MDH0564395.1"/>
    <property type="molecule type" value="Genomic_DNA"/>
</dbReference>
<comment type="caution">
    <text evidence="9">The sequence shown here is derived from an EMBL/GenBank/DDBJ whole genome shotgun (WGS) entry which is preliminary data.</text>
</comment>
<feature type="signal peptide" evidence="8">
    <location>
        <begin position="1"/>
        <end position="22"/>
    </location>
</feature>
<accession>A0AA42I941</accession>
<dbReference type="SUPFAM" id="SSF56935">
    <property type="entry name" value="Porins"/>
    <property type="match status" value="1"/>
</dbReference>
<keyword evidence="7" id="KW-0998">Cell outer membrane</keyword>
<evidence type="ECO:0000256" key="8">
    <source>
        <dbReference type="SAM" id="SignalP"/>
    </source>
</evidence>
<dbReference type="GO" id="GO:0009279">
    <property type="term" value="C:cell outer membrane"/>
    <property type="evidence" value="ECO:0007669"/>
    <property type="project" value="UniProtKB-SubCell"/>
</dbReference>
<dbReference type="PANTHER" id="PTHR35093">
    <property type="entry name" value="OUTER MEMBRANE PROTEIN NMB0088-RELATED"/>
    <property type="match status" value="1"/>
</dbReference>
<dbReference type="PANTHER" id="PTHR35093:SF8">
    <property type="entry name" value="OUTER MEMBRANE PROTEIN NMB0088-RELATED"/>
    <property type="match status" value="1"/>
</dbReference>
<reference evidence="9" key="1">
    <citation type="submission" date="2022-09" db="EMBL/GenBank/DDBJ databases">
        <title>Intensive care unit water sources are persistently colonized with multi-drug resistant bacteria and are the site of extensive horizontal gene transfer of antibiotic resistance genes.</title>
        <authorList>
            <person name="Diorio-Toth L."/>
        </authorList>
    </citation>
    <scope>NUCLEOTIDE SEQUENCE</scope>
    <source>
        <strain evidence="9">GD04005</strain>
    </source>
</reference>
<keyword evidence="5 8" id="KW-0732">Signal</keyword>
<dbReference type="GO" id="GO:0015483">
    <property type="term" value="F:long-chain fatty acid transporting porin activity"/>
    <property type="evidence" value="ECO:0007669"/>
    <property type="project" value="TreeGrafter"/>
</dbReference>
<comment type="subcellular location">
    <subcellularLocation>
        <location evidence="1">Cell outer membrane</location>
        <topology evidence="1">Multi-pass membrane protein</topology>
    </subcellularLocation>
</comment>
<evidence type="ECO:0000256" key="4">
    <source>
        <dbReference type="ARBA" id="ARBA00022692"/>
    </source>
</evidence>
<gene>
    <name evidence="9" type="ORF">N7644_11965</name>
</gene>
<evidence type="ECO:0000256" key="6">
    <source>
        <dbReference type="ARBA" id="ARBA00023136"/>
    </source>
</evidence>
<evidence type="ECO:0000313" key="9">
    <source>
        <dbReference type="EMBL" id="MDH0564395.1"/>
    </source>
</evidence>
<dbReference type="RefSeq" id="WP_262769602.1">
    <property type="nucleotide sequence ID" value="NZ_JAHPWW010000010.1"/>
</dbReference>
<comment type="similarity">
    <text evidence="2">Belongs to the OmpP1/FadL family.</text>
</comment>
<keyword evidence="3" id="KW-1134">Transmembrane beta strand</keyword>
<keyword evidence="4" id="KW-0812">Transmembrane</keyword>
<name>A0AA42I941_9GAMM</name>
<evidence type="ECO:0000256" key="1">
    <source>
        <dbReference type="ARBA" id="ARBA00004571"/>
    </source>
</evidence>
<keyword evidence="6" id="KW-0472">Membrane</keyword>
<dbReference type="Gene3D" id="2.40.160.60">
    <property type="entry name" value="Outer membrane protein transport protein (OMPP1/FadL/TodX)"/>
    <property type="match status" value="1"/>
</dbReference>
<proteinExistence type="inferred from homology"/>
<evidence type="ECO:0000256" key="7">
    <source>
        <dbReference type="ARBA" id="ARBA00023237"/>
    </source>
</evidence>
<evidence type="ECO:0000256" key="3">
    <source>
        <dbReference type="ARBA" id="ARBA00022452"/>
    </source>
</evidence>
<sequence>MKLKHLSTAMILATLPATGVFAAALDRSGQSMSAFLQPGNYFEAGISILDPTVEGREAGDTATTRKINDMGDDYMFPSAALKLQLTDKISFGLLYDQPFGADAKYTGDNVFVANANDGVLSAKSIDNIVTQRAVAALEAQNIPVNEQTLAAAKAQVQGSPQFKQLSAALNAAKPFLGSSTGSNNTKVEVDTQNLSMVFGYQPTKNFNFYAGPAIQTIKGNVSLRGEAYSVYNGYDAKIKETTGVGWLAGAAYQIPEIALKASVTYRSEIDHDVKAQEDISLLAFPALSGVLAGLGLDPSQLAAGLAQDKKTKITTPQSVNLDFQTGIMANTVAFANVRWVNWKDFSIQPYKFGVLSQQIGGLIGRPNGFNLVEYSDDQWSVNAGVGRKLSEQWAGNVSVGWDSGAGNPVTTLGPTEGYWNVGLGLQYSPTPATFIAGGVKYFWLGDAKAQTGAQAGSDSYVAKFEDNNAIAYGLKIGYKF</sequence>
<evidence type="ECO:0000313" key="10">
    <source>
        <dbReference type="Proteomes" id="UP001159329"/>
    </source>
</evidence>
<protein>
    <submittedName>
        <fullName evidence="9">Outer membrane protein transport protein</fullName>
    </submittedName>
</protein>
<evidence type="ECO:0000256" key="5">
    <source>
        <dbReference type="ARBA" id="ARBA00022729"/>
    </source>
</evidence>
<dbReference type="AlphaFoldDB" id="A0AA42I941"/>
<feature type="chain" id="PRO_5041263203" evidence="8">
    <location>
        <begin position="23"/>
        <end position="480"/>
    </location>
</feature>
<organism evidence="9 10">
    <name type="scientific">Acinetobacter courvalinii</name>
    <dbReference type="NCBI Taxonomy" id="280147"/>
    <lineage>
        <taxon>Bacteria</taxon>
        <taxon>Pseudomonadati</taxon>
        <taxon>Pseudomonadota</taxon>
        <taxon>Gammaproteobacteria</taxon>
        <taxon>Moraxellales</taxon>
        <taxon>Moraxellaceae</taxon>
        <taxon>Acinetobacter</taxon>
    </lineage>
</organism>
<evidence type="ECO:0000256" key="2">
    <source>
        <dbReference type="ARBA" id="ARBA00008163"/>
    </source>
</evidence>